<dbReference type="Proteomes" id="UP000054995">
    <property type="component" value="Unassembled WGS sequence"/>
</dbReference>
<keyword evidence="2" id="KW-1185">Reference proteome</keyword>
<organism evidence="1 2">
    <name type="scientific">Trichinella pseudospiralis</name>
    <name type="common">Parasitic roundworm</name>
    <dbReference type="NCBI Taxonomy" id="6337"/>
    <lineage>
        <taxon>Eukaryota</taxon>
        <taxon>Metazoa</taxon>
        <taxon>Ecdysozoa</taxon>
        <taxon>Nematoda</taxon>
        <taxon>Enoplea</taxon>
        <taxon>Dorylaimia</taxon>
        <taxon>Trichinellida</taxon>
        <taxon>Trichinellidae</taxon>
        <taxon>Trichinella</taxon>
    </lineage>
</organism>
<sequence>MTLVMLKHALCDASPISLDFPSVFDMDWNFHPFSSFRPKFGLRINHSISVDSQRNANESEVLKSDCDMLVQKCRHLRTANKFLNTKIKLIMCLYTLKLSFN</sequence>
<dbReference type="OrthoDB" id="10435490at2759"/>
<reference evidence="1 2" key="1">
    <citation type="submission" date="2015-01" db="EMBL/GenBank/DDBJ databases">
        <title>Evolution of Trichinella species and genotypes.</title>
        <authorList>
            <person name="Korhonen P.K."/>
            <person name="Edoardo P."/>
            <person name="Giuseppe L.R."/>
            <person name="Gasser R.B."/>
        </authorList>
    </citation>
    <scope>NUCLEOTIDE SEQUENCE [LARGE SCALE GENOMIC DNA]</scope>
    <source>
        <strain evidence="1">ISS470</strain>
    </source>
</reference>
<protein>
    <submittedName>
        <fullName evidence="1">Uncharacterized protein</fullName>
    </submittedName>
</protein>
<evidence type="ECO:0000313" key="2">
    <source>
        <dbReference type="Proteomes" id="UP000054995"/>
    </source>
</evidence>
<name>A0A0V1F4U3_TRIPS</name>
<gene>
    <name evidence="1" type="ORF">T4D_16309</name>
</gene>
<accession>A0A0V1F4U3</accession>
<dbReference type="AlphaFoldDB" id="A0A0V1F4U3"/>
<dbReference type="EMBL" id="JYDT01000266">
    <property type="protein sequence ID" value="KRY81088.1"/>
    <property type="molecule type" value="Genomic_DNA"/>
</dbReference>
<proteinExistence type="predicted"/>
<comment type="caution">
    <text evidence="1">The sequence shown here is derived from an EMBL/GenBank/DDBJ whole genome shotgun (WGS) entry which is preliminary data.</text>
</comment>
<evidence type="ECO:0000313" key="1">
    <source>
        <dbReference type="EMBL" id="KRY81088.1"/>
    </source>
</evidence>